<comment type="caution">
    <text evidence="2">The sequence shown here is derived from an EMBL/GenBank/DDBJ whole genome shotgun (WGS) entry which is preliminary data.</text>
</comment>
<accession>A0A812PW77</accession>
<feature type="compositionally biased region" description="Low complexity" evidence="1">
    <location>
        <begin position="221"/>
        <end position="233"/>
    </location>
</feature>
<sequence length="372" mass="42377">MEYCHEDIHYIWDVFDGSCAEGIKDQQKFCADLCYDGFYCGDETCGPCESKCAQEFSLVQEIFDFCADCDPPATTATTTMANIYDMCYSDDADKCEDMKCWCKEVCDIVKCPHCEELCHKNQDKVRSIFDRYCDCGFCDVWASPTEDAGLLQVRMLTDATDSCGCRSEHQYCFDLCKGLGYSGPGLGRCTEDCASSGKFGHLLEDYCHECHDDPHYPKTTKTTTTTTMATTPTTPTPTTPAPTTPTPTTPKPYTTKTTSKPYPTTTKAYPKTTEPYETTEPYKTTEPDYKTTEPSYKTTEPSYKTTEPNYQTTKAPYQPYYPKKDYYKAEDVPYYWKVKEARAEWNAKKAVYKAKAKAEYFKARHPEIFGYR</sequence>
<feature type="compositionally biased region" description="Pro residues" evidence="1">
    <location>
        <begin position="234"/>
        <end position="250"/>
    </location>
</feature>
<name>A0A812PW77_SYMPI</name>
<evidence type="ECO:0000313" key="3">
    <source>
        <dbReference type="Proteomes" id="UP000649617"/>
    </source>
</evidence>
<feature type="region of interest" description="Disordered" evidence="1">
    <location>
        <begin position="221"/>
        <end position="313"/>
    </location>
</feature>
<reference evidence="2" key="1">
    <citation type="submission" date="2021-02" db="EMBL/GenBank/DDBJ databases">
        <authorList>
            <person name="Dougan E. K."/>
            <person name="Rhodes N."/>
            <person name="Thang M."/>
            <person name="Chan C."/>
        </authorList>
    </citation>
    <scope>NUCLEOTIDE SEQUENCE</scope>
</reference>
<evidence type="ECO:0000313" key="2">
    <source>
        <dbReference type="EMBL" id="CAE7366850.1"/>
    </source>
</evidence>
<dbReference type="OrthoDB" id="10416564at2759"/>
<evidence type="ECO:0000256" key="1">
    <source>
        <dbReference type="SAM" id="MobiDB-lite"/>
    </source>
</evidence>
<dbReference type="EMBL" id="CAJNIZ010014832">
    <property type="protein sequence ID" value="CAE7366850.1"/>
    <property type="molecule type" value="Genomic_DNA"/>
</dbReference>
<feature type="compositionally biased region" description="Low complexity" evidence="1">
    <location>
        <begin position="251"/>
        <end position="282"/>
    </location>
</feature>
<organism evidence="2 3">
    <name type="scientific">Symbiodinium pilosum</name>
    <name type="common">Dinoflagellate</name>
    <dbReference type="NCBI Taxonomy" id="2952"/>
    <lineage>
        <taxon>Eukaryota</taxon>
        <taxon>Sar</taxon>
        <taxon>Alveolata</taxon>
        <taxon>Dinophyceae</taxon>
        <taxon>Suessiales</taxon>
        <taxon>Symbiodiniaceae</taxon>
        <taxon>Symbiodinium</taxon>
    </lineage>
</organism>
<feature type="compositionally biased region" description="Polar residues" evidence="1">
    <location>
        <begin position="292"/>
        <end position="309"/>
    </location>
</feature>
<protein>
    <submittedName>
        <fullName evidence="2">POLR2A protein</fullName>
    </submittedName>
</protein>
<gene>
    <name evidence="2" type="primary">POLR2A</name>
    <name evidence="2" type="ORF">SPIL2461_LOCUS8867</name>
</gene>
<dbReference type="Proteomes" id="UP000649617">
    <property type="component" value="Unassembled WGS sequence"/>
</dbReference>
<keyword evidence="3" id="KW-1185">Reference proteome</keyword>
<dbReference type="AlphaFoldDB" id="A0A812PW77"/>
<proteinExistence type="predicted"/>